<comment type="caution">
    <text evidence="1">The sequence shown here is derived from an EMBL/GenBank/DDBJ whole genome shotgun (WGS) entry which is preliminary data.</text>
</comment>
<reference evidence="1" key="1">
    <citation type="submission" date="2019-03" db="EMBL/GenBank/DDBJ databases">
        <title>Long read genome sequence of the mycoparasitic Pythium oligandrum ATCC 38472 isolated from sugarbeet rhizosphere.</title>
        <authorList>
            <person name="Gaulin E."/>
        </authorList>
    </citation>
    <scope>NUCLEOTIDE SEQUENCE</scope>
    <source>
        <strain evidence="1">ATCC 38472_TT</strain>
    </source>
</reference>
<dbReference type="Proteomes" id="UP000794436">
    <property type="component" value="Unassembled WGS sequence"/>
</dbReference>
<gene>
    <name evidence="1" type="ORF">Poli38472_007992</name>
</gene>
<sequence length="255" mass="28729">MERDGGPQRKKRRVVLSEEMASTLVAEWCGSLRGVIAPRLPEYHGFEVDYPAMELHLCCCQPLRTDPFEAVRIRGAIEFLNALATIPGFDPAENRGFWYRLIKSMTARYQCGANQLMRLPFKSNAFGKFHVFYSCTDQAVDNNVDVASYLQLLTSSAESSLSMKERAEALESLRYYLPTVSKSPTMAYDIRLIHGDVKNGISQYIHATHHVQFDGSPRSGSPRAPQVPEAVFGYALQLGKNSMSDWNHLVFHGFE</sequence>
<name>A0A8K1CLA6_PYTOL</name>
<keyword evidence="2" id="KW-1185">Reference proteome</keyword>
<dbReference type="EMBL" id="SPLM01000037">
    <property type="protein sequence ID" value="TMW65350.1"/>
    <property type="molecule type" value="Genomic_DNA"/>
</dbReference>
<evidence type="ECO:0000313" key="2">
    <source>
        <dbReference type="Proteomes" id="UP000794436"/>
    </source>
</evidence>
<accession>A0A8K1CLA6</accession>
<dbReference type="AlphaFoldDB" id="A0A8K1CLA6"/>
<evidence type="ECO:0000313" key="1">
    <source>
        <dbReference type="EMBL" id="TMW65350.1"/>
    </source>
</evidence>
<proteinExistence type="predicted"/>
<protein>
    <submittedName>
        <fullName evidence="1">Uncharacterized protein</fullName>
    </submittedName>
</protein>
<organism evidence="1 2">
    <name type="scientific">Pythium oligandrum</name>
    <name type="common">Mycoparasitic fungus</name>
    <dbReference type="NCBI Taxonomy" id="41045"/>
    <lineage>
        <taxon>Eukaryota</taxon>
        <taxon>Sar</taxon>
        <taxon>Stramenopiles</taxon>
        <taxon>Oomycota</taxon>
        <taxon>Peronosporomycetes</taxon>
        <taxon>Pythiales</taxon>
        <taxon>Pythiaceae</taxon>
        <taxon>Pythium</taxon>
    </lineage>
</organism>